<feature type="domain" description="Tectonic-1-3 N-terminal" evidence="3">
    <location>
        <begin position="159"/>
        <end position="245"/>
    </location>
</feature>
<reference evidence="4" key="2">
    <citation type="submission" date="2025-08" db="UniProtKB">
        <authorList>
            <consortium name="Ensembl"/>
        </authorList>
    </citation>
    <scope>IDENTIFICATION</scope>
</reference>
<dbReference type="InterPro" id="IPR040354">
    <property type="entry name" value="TCTN1-3"/>
</dbReference>
<dbReference type="OrthoDB" id="2104337at2759"/>
<reference evidence="4 5" key="1">
    <citation type="submission" date="2019-04" db="EMBL/GenBank/DDBJ databases">
        <authorList>
            <consortium name="Wellcome Sanger Institute Data Sharing"/>
        </authorList>
    </citation>
    <scope>NUCLEOTIDE SEQUENCE [LARGE SCALE GENOMIC DNA]</scope>
</reference>
<dbReference type="Ensembl" id="ENSSFOT00015050352.1">
    <property type="protein sequence ID" value="ENSSFOP00015049967.1"/>
    <property type="gene ID" value="ENSSFOG00015025258.1"/>
</dbReference>
<dbReference type="PANTHER" id="PTHR14611:SF1">
    <property type="entry name" value="TECTONIC-1"/>
    <property type="match status" value="1"/>
</dbReference>
<dbReference type="GO" id="GO:0060271">
    <property type="term" value="P:cilium assembly"/>
    <property type="evidence" value="ECO:0007669"/>
    <property type="project" value="TreeGrafter"/>
</dbReference>
<accession>A0A8C9TMG9</accession>
<keyword evidence="5" id="KW-1185">Reference proteome</keyword>
<dbReference type="GeneTree" id="ENSGT00940000177596"/>
<feature type="region of interest" description="Disordered" evidence="1">
    <location>
        <begin position="40"/>
        <end position="127"/>
    </location>
</feature>
<dbReference type="Proteomes" id="UP000694397">
    <property type="component" value="Chromosome 6"/>
</dbReference>
<proteinExistence type="predicted"/>
<dbReference type="GO" id="GO:1904491">
    <property type="term" value="P:protein localization to ciliary transition zone"/>
    <property type="evidence" value="ECO:0007669"/>
    <property type="project" value="TreeGrafter"/>
</dbReference>
<dbReference type="InterPro" id="IPR057724">
    <property type="entry name" value="TCTN1-3_N"/>
</dbReference>
<keyword evidence="2" id="KW-0732">Signal</keyword>
<sequence>MWTLFFCSFKNCLVQVNAQIDLLNTTTDWNESVSALLPNNSTETLRNSTVPDGEGIATEASDDVNATQTESRGPGGSTAWATERVSPTTDATPPTARRTAGTAGPATSSPSQPLPLSGSLPPPVTNSKMMMSPHTLILTLFPLVALITQRRFSFARLTVSSACPCDLAEGQCDVNCCCDASCDGEAPLFTDCSVQLLIGDERLCSRDAVRYSLRAGADGVARVHASVQQEGNADVFCVHRVNCNVISPHTLFTAVTYTPRYTTYTGSLIHTSVQHTLSDSRQST</sequence>
<feature type="chain" id="PRO_5034101487" description="Tectonic-1-3 N-terminal domain-containing protein" evidence="2">
    <location>
        <begin position="19"/>
        <end position="284"/>
    </location>
</feature>
<evidence type="ECO:0000313" key="4">
    <source>
        <dbReference type="Ensembl" id="ENSSFOP00015049967.1"/>
    </source>
</evidence>
<evidence type="ECO:0000313" key="5">
    <source>
        <dbReference type="Proteomes" id="UP000694397"/>
    </source>
</evidence>
<protein>
    <recommendedName>
        <fullName evidence="3">Tectonic-1-3 N-terminal domain-containing protein</fullName>
    </recommendedName>
</protein>
<feature type="compositionally biased region" description="Low complexity" evidence="1">
    <location>
        <begin position="86"/>
        <end position="119"/>
    </location>
</feature>
<dbReference type="PANTHER" id="PTHR14611">
    <property type="entry name" value="TECTONIC FAMILY MEMBER"/>
    <property type="match status" value="1"/>
</dbReference>
<evidence type="ECO:0000256" key="1">
    <source>
        <dbReference type="SAM" id="MobiDB-lite"/>
    </source>
</evidence>
<organism evidence="4 5">
    <name type="scientific">Scleropages formosus</name>
    <name type="common">Asian bonytongue</name>
    <name type="synonym">Osteoglossum formosum</name>
    <dbReference type="NCBI Taxonomy" id="113540"/>
    <lineage>
        <taxon>Eukaryota</taxon>
        <taxon>Metazoa</taxon>
        <taxon>Chordata</taxon>
        <taxon>Craniata</taxon>
        <taxon>Vertebrata</taxon>
        <taxon>Euteleostomi</taxon>
        <taxon>Actinopterygii</taxon>
        <taxon>Neopterygii</taxon>
        <taxon>Teleostei</taxon>
        <taxon>Osteoglossocephala</taxon>
        <taxon>Osteoglossomorpha</taxon>
        <taxon>Osteoglossiformes</taxon>
        <taxon>Osteoglossidae</taxon>
        <taxon>Scleropages</taxon>
    </lineage>
</organism>
<reference evidence="4" key="3">
    <citation type="submission" date="2025-09" db="UniProtKB">
        <authorList>
            <consortium name="Ensembl"/>
        </authorList>
    </citation>
    <scope>IDENTIFICATION</scope>
</reference>
<dbReference type="Pfam" id="PF25752">
    <property type="entry name" value="DUF1619_N"/>
    <property type="match status" value="1"/>
</dbReference>
<dbReference type="GO" id="GO:0036038">
    <property type="term" value="C:MKS complex"/>
    <property type="evidence" value="ECO:0007669"/>
    <property type="project" value="TreeGrafter"/>
</dbReference>
<dbReference type="AlphaFoldDB" id="A0A8C9TMG9"/>
<name>A0A8C9TMG9_SCLFO</name>
<evidence type="ECO:0000259" key="3">
    <source>
        <dbReference type="Pfam" id="PF25752"/>
    </source>
</evidence>
<feature type="signal peptide" evidence="2">
    <location>
        <begin position="1"/>
        <end position="18"/>
    </location>
</feature>
<feature type="compositionally biased region" description="Polar residues" evidence="1">
    <location>
        <begin position="40"/>
        <end position="50"/>
    </location>
</feature>
<evidence type="ECO:0000256" key="2">
    <source>
        <dbReference type="SAM" id="SignalP"/>
    </source>
</evidence>